<dbReference type="InterPro" id="IPR002575">
    <property type="entry name" value="Aminoglycoside_PTrfase"/>
</dbReference>
<gene>
    <name evidence="2" type="ORF">SAMN05421752_106130</name>
</gene>
<sequence length="369" mass="42020">MSDSYYERLVDEDALVAYLEDHLGAVDDSDIVRHQEGHSNETLFVTWGDRELVIRRPPPGETADTAHDVLREYRVTAALSDTDVPVPEPLLACDDHDVIGSDFYVMERLEGDVLRDDEPDRFAAPEHRERIGYELVDTLATIHDVEYEAVGLGEFGRPAGYTQRQVDRWGKQLSWAFEVTEDERAVPDLHAVGDWLRANVPDTHPHTLVHGDYKLDNVMFGMTGADEARANRTADDNGEQSPELVAVFDWEMATLGDPRADLGWMLSYWRDPKDPAPSMPELTSRFMERVGYPSRVELVDRWEAHTGLAFEHERFYRTLAVYKLAGLGEMFFRRYLEGNSDNPLYPKMEARVPALAARAKRILEGDEPL</sequence>
<evidence type="ECO:0000313" key="2">
    <source>
        <dbReference type="EMBL" id="SIR97287.1"/>
    </source>
</evidence>
<organism evidence="2 3">
    <name type="scientific">Natronorubrum thiooxidans</name>
    <dbReference type="NCBI Taxonomy" id="308853"/>
    <lineage>
        <taxon>Archaea</taxon>
        <taxon>Methanobacteriati</taxon>
        <taxon>Methanobacteriota</taxon>
        <taxon>Stenosarchaea group</taxon>
        <taxon>Halobacteria</taxon>
        <taxon>Halobacteriales</taxon>
        <taxon>Natrialbaceae</taxon>
        <taxon>Natronorubrum</taxon>
    </lineage>
</organism>
<dbReference type="AlphaFoldDB" id="A0A1N7FAC6"/>
<dbReference type="Gene3D" id="3.30.200.20">
    <property type="entry name" value="Phosphorylase Kinase, domain 1"/>
    <property type="match status" value="1"/>
</dbReference>
<accession>A0A1N7FAC6</accession>
<protein>
    <submittedName>
        <fullName evidence="2">Predicted kinase, aminoglycoside phosphotransferase (APT) family</fullName>
    </submittedName>
</protein>
<dbReference type="CDD" id="cd05154">
    <property type="entry name" value="ACAD10_11_N-like"/>
    <property type="match status" value="1"/>
</dbReference>
<dbReference type="Pfam" id="PF01636">
    <property type="entry name" value="APH"/>
    <property type="match status" value="2"/>
</dbReference>
<name>A0A1N7FAC6_9EURY</name>
<dbReference type="OrthoDB" id="350437at2157"/>
<dbReference type="RefSeq" id="WP_076609071.1">
    <property type="nucleotide sequence ID" value="NZ_FTNR01000006.1"/>
</dbReference>
<evidence type="ECO:0000313" key="3">
    <source>
        <dbReference type="Proteomes" id="UP000185936"/>
    </source>
</evidence>
<dbReference type="InterPro" id="IPR052898">
    <property type="entry name" value="ACAD10-like"/>
</dbReference>
<evidence type="ECO:0000259" key="1">
    <source>
        <dbReference type="Pfam" id="PF01636"/>
    </source>
</evidence>
<keyword evidence="2" id="KW-0418">Kinase</keyword>
<keyword evidence="2" id="KW-0808">Transferase</keyword>
<dbReference type="GO" id="GO:0016301">
    <property type="term" value="F:kinase activity"/>
    <property type="evidence" value="ECO:0007669"/>
    <property type="project" value="UniProtKB-KW"/>
</dbReference>
<dbReference type="SUPFAM" id="SSF56112">
    <property type="entry name" value="Protein kinase-like (PK-like)"/>
    <property type="match status" value="1"/>
</dbReference>
<dbReference type="STRING" id="308853.SAMN05421752_106130"/>
<feature type="domain" description="Aminoglycoside phosphotransferase" evidence="1">
    <location>
        <begin position="242"/>
        <end position="277"/>
    </location>
</feature>
<proteinExistence type="predicted"/>
<dbReference type="InterPro" id="IPR041726">
    <property type="entry name" value="ACAD10_11_N"/>
</dbReference>
<dbReference type="Proteomes" id="UP000185936">
    <property type="component" value="Unassembled WGS sequence"/>
</dbReference>
<dbReference type="Gene3D" id="3.90.1200.10">
    <property type="match status" value="1"/>
</dbReference>
<dbReference type="EMBL" id="FTNR01000006">
    <property type="protein sequence ID" value="SIR97287.1"/>
    <property type="molecule type" value="Genomic_DNA"/>
</dbReference>
<dbReference type="InterPro" id="IPR011009">
    <property type="entry name" value="Kinase-like_dom_sf"/>
</dbReference>
<feature type="domain" description="Aminoglycoside phosphotransferase" evidence="1">
    <location>
        <begin position="31"/>
        <end position="221"/>
    </location>
</feature>
<keyword evidence="3" id="KW-1185">Reference proteome</keyword>
<reference evidence="3" key="1">
    <citation type="submission" date="2017-01" db="EMBL/GenBank/DDBJ databases">
        <authorList>
            <person name="Varghese N."/>
            <person name="Submissions S."/>
        </authorList>
    </citation>
    <scope>NUCLEOTIDE SEQUENCE [LARGE SCALE GENOMIC DNA]</scope>
    <source>
        <strain evidence="3">type strain: HArc-</strain>
    </source>
</reference>
<dbReference type="PANTHER" id="PTHR47829:SF1">
    <property type="entry name" value="HAD FAMILY PHOSPHATASE"/>
    <property type="match status" value="1"/>
</dbReference>
<dbReference type="PANTHER" id="PTHR47829">
    <property type="entry name" value="HYDROLASE, PUTATIVE (AFU_ORTHOLOGUE AFUA_1G12880)-RELATED"/>
    <property type="match status" value="1"/>
</dbReference>